<gene>
    <name evidence="2" type="ORF">BLNAU_8880</name>
</gene>
<name>A0ABQ9XX90_9EUKA</name>
<comment type="caution">
    <text evidence="2">The sequence shown here is derived from an EMBL/GenBank/DDBJ whole genome shotgun (WGS) entry which is preliminary data.</text>
</comment>
<keyword evidence="3" id="KW-1185">Reference proteome</keyword>
<dbReference type="SUPFAM" id="SSF54495">
    <property type="entry name" value="UBC-like"/>
    <property type="match status" value="1"/>
</dbReference>
<reference evidence="2 3" key="1">
    <citation type="journal article" date="2022" name="bioRxiv">
        <title>Genomics of Preaxostyla Flagellates Illuminates Evolutionary Transitions and the Path Towards Mitochondrial Loss.</title>
        <authorList>
            <person name="Novak L.V.F."/>
            <person name="Treitli S.C."/>
            <person name="Pyrih J."/>
            <person name="Halakuc P."/>
            <person name="Pipaliya S.V."/>
            <person name="Vacek V."/>
            <person name="Brzon O."/>
            <person name="Soukal P."/>
            <person name="Eme L."/>
            <person name="Dacks J.B."/>
            <person name="Karnkowska A."/>
            <person name="Elias M."/>
            <person name="Hampl V."/>
        </authorList>
    </citation>
    <scope>NUCLEOTIDE SEQUENCE [LARGE SCALE GENOMIC DNA]</scope>
    <source>
        <strain evidence="2">NAU3</strain>
        <tissue evidence="2">Gut</tissue>
    </source>
</reference>
<protein>
    <recommendedName>
        <fullName evidence="4">UBC core domain-containing protein</fullName>
    </recommendedName>
</protein>
<proteinExistence type="predicted"/>
<accession>A0ABQ9XX90</accession>
<dbReference type="Proteomes" id="UP001281761">
    <property type="component" value="Unassembled WGS sequence"/>
</dbReference>
<feature type="region of interest" description="Disordered" evidence="1">
    <location>
        <begin position="24"/>
        <end position="43"/>
    </location>
</feature>
<dbReference type="EMBL" id="JARBJD010000059">
    <property type="protein sequence ID" value="KAK2956100.1"/>
    <property type="molecule type" value="Genomic_DNA"/>
</dbReference>
<evidence type="ECO:0000313" key="3">
    <source>
        <dbReference type="Proteomes" id="UP001281761"/>
    </source>
</evidence>
<evidence type="ECO:0000256" key="1">
    <source>
        <dbReference type="SAM" id="MobiDB-lite"/>
    </source>
</evidence>
<organism evidence="2 3">
    <name type="scientific">Blattamonas nauphoetae</name>
    <dbReference type="NCBI Taxonomy" id="2049346"/>
    <lineage>
        <taxon>Eukaryota</taxon>
        <taxon>Metamonada</taxon>
        <taxon>Preaxostyla</taxon>
        <taxon>Oxymonadida</taxon>
        <taxon>Blattamonas</taxon>
    </lineage>
</organism>
<dbReference type="CDD" id="cd00195">
    <property type="entry name" value="UBCc_UEV"/>
    <property type="match status" value="1"/>
</dbReference>
<evidence type="ECO:0008006" key="4">
    <source>
        <dbReference type="Google" id="ProtNLM"/>
    </source>
</evidence>
<sequence length="120" mass="13584">MSNQWNQPPPRGVLLVDEMEELETNPPNGIMAGLEQNDDDPSNSFTKLKWNVMILDSRGNEATYQMTVPNGYPSEPPHFTRVSGNISPSSPIEQCPYLQSWNSSKRLKPLLEAIRQLFPK</sequence>
<dbReference type="InterPro" id="IPR016135">
    <property type="entry name" value="UBQ-conjugating_enzyme/RWD"/>
</dbReference>
<evidence type="ECO:0000313" key="2">
    <source>
        <dbReference type="EMBL" id="KAK2956100.1"/>
    </source>
</evidence>
<dbReference type="Gene3D" id="3.10.110.10">
    <property type="entry name" value="Ubiquitin Conjugating Enzyme"/>
    <property type="match status" value="1"/>
</dbReference>